<dbReference type="Gene3D" id="3.40.50.1820">
    <property type="entry name" value="alpha/beta hydrolase"/>
    <property type="match status" value="1"/>
</dbReference>
<sequence>MTSQPLKTLKKEMKTLNPRFPHFQQTMASLALPLPITYQSLRKSRNMKPIREMTRIKKPLIHSSQNKLEPLYDDGYMTPKGIKEYHDAVSELLRYDVGPARWFCPMDCGPPIEGAPLLLFLPGLDGMGMGLFMHHKALGRIFEVRCMHVPFSDRTPLEGLLMSIEDVLRIEHSTGQNRPIYLLGHSFGGCLALSIAARNPNIDLIVILTNPATSFDKSKLQPLFPVLNWEFGQNVVILLFLILYLDNQVKRVLETTSELNPLQSLDGLSKNVASPLTNLSNLLGKTSNDTISWKLKLLRSAASHANSRLHAIKSEVVVFASCLDGLLPSTGEGERLANLLFNCKVYYFENHGHHIIMENGFYLGSVIKSLGLYRRARLRDDIKDFLPTTVTDLHEADRMLTNVYLASSPAMFSTMEDGRIVRGLSGIPDDGPVLLVGNHMLLGLDMVPMVPEFLREKKVILRGMGHPLLFHDRRGSFKGHDFFDLVRLFGAVPVTHRNLYRLLSEKAYVLLYPGGSREALHRKGEEYKLFWPDRPEFVRMAAKLGAKIVPFASVGEDDIVQMILDSDDFMSISFIKEKIIEANHDIKLKKDEFGDRDQDLLIPFLWPKIPGRCYILFGRPISMSGKMEVLEDREKANEIYLHVKAEVESKISYLLKKREEDPYRSILQRALYQAAWGSSHQVPSFEP</sequence>
<dbReference type="Proteomes" id="UP000243459">
    <property type="component" value="Chromosome 2"/>
</dbReference>
<dbReference type="InterPro" id="IPR007130">
    <property type="entry name" value="DAGAT"/>
</dbReference>
<dbReference type="GO" id="GO:0016020">
    <property type="term" value="C:membrane"/>
    <property type="evidence" value="ECO:0007669"/>
    <property type="project" value="TreeGrafter"/>
</dbReference>
<dbReference type="CDD" id="cd07987">
    <property type="entry name" value="LPLAT_MGAT-like"/>
    <property type="match status" value="1"/>
</dbReference>
<gene>
    <name evidence="5" type="ORF">A4U43_C02F20720</name>
</gene>
<name>A0A5P1FPQ2_ASPOF</name>
<protein>
    <recommendedName>
        <fullName evidence="4">Serine aminopeptidase S33 domain-containing protein</fullName>
    </recommendedName>
</protein>
<evidence type="ECO:0000256" key="1">
    <source>
        <dbReference type="ARBA" id="ARBA00005420"/>
    </source>
</evidence>
<proteinExistence type="inferred from homology"/>
<keyword evidence="2" id="KW-0808">Transferase</keyword>
<evidence type="ECO:0000313" key="6">
    <source>
        <dbReference type="Proteomes" id="UP000243459"/>
    </source>
</evidence>
<reference evidence="6" key="1">
    <citation type="journal article" date="2017" name="Nat. Commun.">
        <title>The asparagus genome sheds light on the origin and evolution of a young Y chromosome.</title>
        <authorList>
            <person name="Harkess A."/>
            <person name="Zhou J."/>
            <person name="Xu C."/>
            <person name="Bowers J.E."/>
            <person name="Van der Hulst R."/>
            <person name="Ayyampalayam S."/>
            <person name="Mercati F."/>
            <person name="Riccardi P."/>
            <person name="McKain M.R."/>
            <person name="Kakrana A."/>
            <person name="Tang H."/>
            <person name="Ray J."/>
            <person name="Groenendijk J."/>
            <person name="Arikit S."/>
            <person name="Mathioni S.M."/>
            <person name="Nakano M."/>
            <person name="Shan H."/>
            <person name="Telgmann-Rauber A."/>
            <person name="Kanno A."/>
            <person name="Yue Z."/>
            <person name="Chen H."/>
            <person name="Li W."/>
            <person name="Chen Y."/>
            <person name="Xu X."/>
            <person name="Zhang Y."/>
            <person name="Luo S."/>
            <person name="Chen H."/>
            <person name="Gao J."/>
            <person name="Mao Z."/>
            <person name="Pires J.C."/>
            <person name="Luo M."/>
            <person name="Kudrna D."/>
            <person name="Wing R.A."/>
            <person name="Meyers B.C."/>
            <person name="Yi K."/>
            <person name="Kong H."/>
            <person name="Lavrijsen P."/>
            <person name="Sunseri F."/>
            <person name="Falavigna A."/>
            <person name="Ye Y."/>
            <person name="Leebens-Mack J.H."/>
            <person name="Chen G."/>
        </authorList>
    </citation>
    <scope>NUCLEOTIDE SEQUENCE [LARGE SCALE GENOMIC DNA]</scope>
    <source>
        <strain evidence="6">cv. DH0086</strain>
    </source>
</reference>
<dbReference type="InterPro" id="IPR029058">
    <property type="entry name" value="AB_hydrolase_fold"/>
</dbReference>
<dbReference type="PANTHER" id="PTHR22753">
    <property type="entry name" value="TRANSMEMBRANE PROTEIN 68"/>
    <property type="match status" value="1"/>
</dbReference>
<evidence type="ECO:0000313" key="5">
    <source>
        <dbReference type="EMBL" id="ONK78620.1"/>
    </source>
</evidence>
<dbReference type="SUPFAM" id="SSF69593">
    <property type="entry name" value="Glycerol-3-phosphate (1)-acyltransferase"/>
    <property type="match status" value="1"/>
</dbReference>
<dbReference type="AlphaFoldDB" id="A0A5P1FPQ2"/>
<feature type="domain" description="Serine aminopeptidase S33" evidence="4">
    <location>
        <begin position="172"/>
        <end position="358"/>
    </location>
</feature>
<dbReference type="GO" id="GO:0004144">
    <property type="term" value="F:diacylglycerol O-acyltransferase activity"/>
    <property type="evidence" value="ECO:0007669"/>
    <property type="project" value="UniProtKB-ARBA"/>
</dbReference>
<dbReference type="InterPro" id="IPR022742">
    <property type="entry name" value="Hydrolase_4"/>
</dbReference>
<dbReference type="SUPFAM" id="SSF53474">
    <property type="entry name" value="alpha/beta-Hydrolases"/>
    <property type="match status" value="1"/>
</dbReference>
<dbReference type="OMA" id="DQACMAV"/>
<keyword evidence="6" id="KW-1185">Reference proteome</keyword>
<organism evidence="5 6">
    <name type="scientific">Asparagus officinalis</name>
    <name type="common">Garden asparagus</name>
    <dbReference type="NCBI Taxonomy" id="4686"/>
    <lineage>
        <taxon>Eukaryota</taxon>
        <taxon>Viridiplantae</taxon>
        <taxon>Streptophyta</taxon>
        <taxon>Embryophyta</taxon>
        <taxon>Tracheophyta</taxon>
        <taxon>Spermatophyta</taxon>
        <taxon>Magnoliopsida</taxon>
        <taxon>Liliopsida</taxon>
        <taxon>Asparagales</taxon>
        <taxon>Asparagaceae</taxon>
        <taxon>Asparagoideae</taxon>
        <taxon>Asparagus</taxon>
    </lineage>
</organism>
<dbReference type="OrthoDB" id="44277at2759"/>
<evidence type="ECO:0000256" key="3">
    <source>
        <dbReference type="ARBA" id="ARBA00023315"/>
    </source>
</evidence>
<evidence type="ECO:0000256" key="2">
    <source>
        <dbReference type="ARBA" id="ARBA00022679"/>
    </source>
</evidence>
<accession>A0A5P1FPQ2</accession>
<dbReference type="Pfam" id="PF03982">
    <property type="entry name" value="DAGAT"/>
    <property type="match status" value="1"/>
</dbReference>
<evidence type="ECO:0000259" key="4">
    <source>
        <dbReference type="Pfam" id="PF12146"/>
    </source>
</evidence>
<dbReference type="Gramene" id="ONK78620">
    <property type="protein sequence ID" value="ONK78620"/>
    <property type="gene ID" value="A4U43_C02F20720"/>
</dbReference>
<dbReference type="Pfam" id="PF12146">
    <property type="entry name" value="Hydrolase_4"/>
    <property type="match status" value="1"/>
</dbReference>
<keyword evidence="3" id="KW-0012">Acyltransferase</keyword>
<dbReference type="PANTHER" id="PTHR22753:SF25">
    <property type="entry name" value="SERINE AMINOPEPTIDASE S33 DOMAIN-CONTAINING PROTEIN"/>
    <property type="match status" value="1"/>
</dbReference>
<comment type="similarity">
    <text evidence="1">Belongs to the diacylglycerol acyltransferase family.</text>
</comment>
<dbReference type="GO" id="GO:0019432">
    <property type="term" value="P:triglyceride biosynthetic process"/>
    <property type="evidence" value="ECO:0007669"/>
    <property type="project" value="UniProtKB-ARBA"/>
</dbReference>
<dbReference type="EMBL" id="CM007382">
    <property type="protein sequence ID" value="ONK78620.1"/>
    <property type="molecule type" value="Genomic_DNA"/>
</dbReference>